<reference evidence="5" key="2">
    <citation type="submission" date="2022-11" db="EMBL/GenBank/DDBJ databases">
        <title>Temperate bacteriophages infecting mucin-degrading bacterium Ruminococcus gnavus from the human gut.</title>
        <authorList>
            <person name="Buttimer C."/>
        </authorList>
    </citation>
    <scope>NUCLEOTIDE SEQUENCE</scope>
    <source>
        <strain evidence="5">CCUG 49994</strain>
    </source>
</reference>
<keyword evidence="3" id="KW-0804">Transcription</keyword>
<organism evidence="6 10">
    <name type="scientific">Mediterraneibacter gnavus</name>
    <name type="common">Ruminococcus gnavus</name>
    <dbReference type="NCBI Taxonomy" id="33038"/>
    <lineage>
        <taxon>Bacteria</taxon>
        <taxon>Bacillati</taxon>
        <taxon>Bacillota</taxon>
        <taxon>Clostridia</taxon>
        <taxon>Lachnospirales</taxon>
        <taxon>Lachnospiraceae</taxon>
        <taxon>Mediterraneibacter</taxon>
    </lineage>
</organism>
<evidence type="ECO:0000259" key="4">
    <source>
        <dbReference type="PROSITE" id="PS51118"/>
    </source>
</evidence>
<dbReference type="Pfam" id="PF01638">
    <property type="entry name" value="HxlR"/>
    <property type="match status" value="1"/>
</dbReference>
<accession>A0A2N5NMU3</accession>
<dbReference type="InterPro" id="IPR002577">
    <property type="entry name" value="HTH_HxlR"/>
</dbReference>
<name>A0A2N5NMU3_MEDGN</name>
<dbReference type="Proteomes" id="UP000234849">
    <property type="component" value="Unassembled WGS sequence"/>
</dbReference>
<keyword evidence="1" id="KW-0805">Transcription regulation</keyword>
<evidence type="ECO:0000256" key="1">
    <source>
        <dbReference type="ARBA" id="ARBA00023015"/>
    </source>
</evidence>
<gene>
    <name evidence="6" type="ORF">CDL18_01010</name>
    <name evidence="8" type="ORF">CDL20_02005</name>
    <name evidence="7" type="ORF">CDL26_00170</name>
    <name evidence="5" type="ORF">OZZ17_16045</name>
</gene>
<evidence type="ECO:0000313" key="9">
    <source>
        <dbReference type="Proteomes" id="UP000234840"/>
    </source>
</evidence>
<dbReference type="Proteomes" id="UP000234891">
    <property type="component" value="Unassembled WGS sequence"/>
</dbReference>
<keyword evidence="2" id="KW-0238">DNA-binding</keyword>
<dbReference type="EMBL" id="NIHM01000001">
    <property type="protein sequence ID" value="PLT58190.1"/>
    <property type="molecule type" value="Genomic_DNA"/>
</dbReference>
<feature type="domain" description="HTH hxlR-type" evidence="4">
    <location>
        <begin position="11"/>
        <end position="110"/>
    </location>
</feature>
<evidence type="ECO:0000313" key="8">
    <source>
        <dbReference type="EMBL" id="PLT88870.1"/>
    </source>
</evidence>
<dbReference type="InterPro" id="IPR036388">
    <property type="entry name" value="WH-like_DNA-bd_sf"/>
</dbReference>
<evidence type="ECO:0000313" key="6">
    <source>
        <dbReference type="EMBL" id="PLT58190.1"/>
    </source>
</evidence>
<comment type="caution">
    <text evidence="6">The sequence shown here is derived from an EMBL/GenBank/DDBJ whole genome shotgun (WGS) entry which is preliminary data.</text>
</comment>
<proteinExistence type="predicted"/>
<reference evidence="9 10" key="1">
    <citation type="journal article" date="2017" name="Genome Med.">
        <title>A novel Ruminococcus gnavus clade enriched in inflammatory bowel disease patients.</title>
        <authorList>
            <person name="Hall A.B."/>
            <person name="Yassour M."/>
            <person name="Sauk J."/>
            <person name="Garner A."/>
            <person name="Jiang X."/>
            <person name="Arthur T."/>
            <person name="Lagoudas G.K."/>
            <person name="Vatanen T."/>
            <person name="Fornelos N."/>
            <person name="Wilson R."/>
            <person name="Bertha M."/>
            <person name="Cohen M."/>
            <person name="Garber J."/>
            <person name="Khalili H."/>
            <person name="Gevers D."/>
            <person name="Ananthakrishnan A.N."/>
            <person name="Kugathasan S."/>
            <person name="Lander E.S."/>
            <person name="Blainey P."/>
            <person name="Vlamakis H."/>
            <person name="Xavier R.J."/>
            <person name="Huttenhower C."/>
        </authorList>
    </citation>
    <scope>NUCLEOTIDE SEQUENCE [LARGE SCALE GENOMIC DNA]</scope>
    <source>
        <strain evidence="6 10">RJX1118</strain>
        <strain evidence="7 11">RJX1124</strain>
        <strain evidence="8 9">RJX1128</strain>
    </source>
</reference>
<dbReference type="EMBL" id="JAPRAY010000028">
    <property type="protein sequence ID" value="MCZ0669014.1"/>
    <property type="molecule type" value="Genomic_DNA"/>
</dbReference>
<dbReference type="EMBL" id="NIHS01000001">
    <property type="protein sequence ID" value="PLT75124.1"/>
    <property type="molecule type" value="Genomic_DNA"/>
</dbReference>
<dbReference type="Gene3D" id="1.10.10.10">
    <property type="entry name" value="Winged helix-like DNA-binding domain superfamily/Winged helix DNA-binding domain"/>
    <property type="match status" value="1"/>
</dbReference>
<evidence type="ECO:0000313" key="5">
    <source>
        <dbReference type="EMBL" id="MCZ0669014.1"/>
    </source>
</evidence>
<dbReference type="EMBL" id="NIHW01000003">
    <property type="protein sequence ID" value="PLT88870.1"/>
    <property type="molecule type" value="Genomic_DNA"/>
</dbReference>
<dbReference type="Proteomes" id="UP000234840">
    <property type="component" value="Unassembled WGS sequence"/>
</dbReference>
<evidence type="ECO:0000313" key="7">
    <source>
        <dbReference type="EMBL" id="PLT75124.1"/>
    </source>
</evidence>
<dbReference type="InterPro" id="IPR036390">
    <property type="entry name" value="WH_DNA-bd_sf"/>
</dbReference>
<dbReference type="GO" id="GO:0003677">
    <property type="term" value="F:DNA binding"/>
    <property type="evidence" value="ECO:0007669"/>
    <property type="project" value="UniProtKB-KW"/>
</dbReference>
<evidence type="ECO:0000313" key="10">
    <source>
        <dbReference type="Proteomes" id="UP000234849"/>
    </source>
</evidence>
<dbReference type="PROSITE" id="PS51118">
    <property type="entry name" value="HTH_HXLR"/>
    <property type="match status" value="1"/>
</dbReference>
<evidence type="ECO:0000256" key="2">
    <source>
        <dbReference type="ARBA" id="ARBA00023125"/>
    </source>
</evidence>
<evidence type="ECO:0000256" key="3">
    <source>
        <dbReference type="ARBA" id="ARBA00023163"/>
    </source>
</evidence>
<dbReference type="SUPFAM" id="SSF46785">
    <property type="entry name" value="Winged helix' DNA-binding domain"/>
    <property type="match status" value="1"/>
</dbReference>
<evidence type="ECO:0000313" key="11">
    <source>
        <dbReference type="Proteomes" id="UP000234891"/>
    </source>
</evidence>
<dbReference type="Proteomes" id="UP001079535">
    <property type="component" value="Unassembled WGS sequence"/>
</dbReference>
<dbReference type="AlphaFoldDB" id="A0A2N5NMU3"/>
<dbReference type="PANTHER" id="PTHR33204">
    <property type="entry name" value="TRANSCRIPTIONAL REGULATOR, MARR FAMILY"/>
    <property type="match status" value="1"/>
</dbReference>
<protein>
    <submittedName>
        <fullName evidence="5">Helix-turn-helix domain-containing protein</fullName>
    </submittedName>
    <submittedName>
        <fullName evidence="6">Transcriptional regulator</fullName>
    </submittedName>
</protein>
<sequence length="114" mass="13369">MADIKIKKDHCPLILTHSLIGGKWKLKILWHILQGDNRFSELKKEIPGISEKVLYSNLKELEDAKLLYREVIKEKKPSVIRYRLSEEGVEVRALIDAAHRFANRYAKKHIHTKK</sequence>
<dbReference type="RefSeq" id="WP_022038238.1">
    <property type="nucleotide sequence ID" value="NZ_BAABXV010000001.1"/>
</dbReference>